<feature type="chain" id="PRO_5025518725" description="Acid protease" evidence="1">
    <location>
        <begin position="21"/>
        <end position="400"/>
    </location>
</feature>
<feature type="signal peptide" evidence="1">
    <location>
        <begin position="1"/>
        <end position="20"/>
    </location>
</feature>
<evidence type="ECO:0000313" key="2">
    <source>
        <dbReference type="EMBL" id="KAF1961877.1"/>
    </source>
</evidence>
<dbReference type="EMBL" id="ML976980">
    <property type="protein sequence ID" value="KAF1961877.1"/>
    <property type="molecule type" value="Genomic_DNA"/>
</dbReference>
<proteinExistence type="predicted"/>
<accession>A0A6A5ULC9</accession>
<evidence type="ECO:0000256" key="1">
    <source>
        <dbReference type="SAM" id="SignalP"/>
    </source>
</evidence>
<protein>
    <recommendedName>
        <fullName evidence="4">Acid protease</fullName>
    </recommendedName>
</protein>
<evidence type="ECO:0000313" key="3">
    <source>
        <dbReference type="Proteomes" id="UP000800035"/>
    </source>
</evidence>
<evidence type="ECO:0008006" key="4">
    <source>
        <dbReference type="Google" id="ProtNLM"/>
    </source>
</evidence>
<name>A0A6A5ULC9_9PLEO</name>
<organism evidence="2 3">
    <name type="scientific">Byssothecium circinans</name>
    <dbReference type="NCBI Taxonomy" id="147558"/>
    <lineage>
        <taxon>Eukaryota</taxon>
        <taxon>Fungi</taxon>
        <taxon>Dikarya</taxon>
        <taxon>Ascomycota</taxon>
        <taxon>Pezizomycotina</taxon>
        <taxon>Dothideomycetes</taxon>
        <taxon>Pleosporomycetidae</taxon>
        <taxon>Pleosporales</taxon>
        <taxon>Massarineae</taxon>
        <taxon>Massarinaceae</taxon>
        <taxon>Byssothecium</taxon>
    </lineage>
</organism>
<dbReference type="OrthoDB" id="5291209at2759"/>
<dbReference type="Proteomes" id="UP000800035">
    <property type="component" value="Unassembled WGS sequence"/>
</dbReference>
<keyword evidence="3" id="KW-1185">Reference proteome</keyword>
<dbReference type="AlphaFoldDB" id="A0A6A5ULC9"/>
<reference evidence="2" key="1">
    <citation type="journal article" date="2020" name="Stud. Mycol.">
        <title>101 Dothideomycetes genomes: a test case for predicting lifestyles and emergence of pathogens.</title>
        <authorList>
            <person name="Haridas S."/>
            <person name="Albert R."/>
            <person name="Binder M."/>
            <person name="Bloem J."/>
            <person name="Labutti K."/>
            <person name="Salamov A."/>
            <person name="Andreopoulos B."/>
            <person name="Baker S."/>
            <person name="Barry K."/>
            <person name="Bills G."/>
            <person name="Bluhm B."/>
            <person name="Cannon C."/>
            <person name="Castanera R."/>
            <person name="Culley D."/>
            <person name="Daum C."/>
            <person name="Ezra D."/>
            <person name="Gonzalez J."/>
            <person name="Henrissat B."/>
            <person name="Kuo A."/>
            <person name="Liang C."/>
            <person name="Lipzen A."/>
            <person name="Lutzoni F."/>
            <person name="Magnuson J."/>
            <person name="Mondo S."/>
            <person name="Nolan M."/>
            <person name="Ohm R."/>
            <person name="Pangilinan J."/>
            <person name="Park H.-J."/>
            <person name="Ramirez L."/>
            <person name="Alfaro M."/>
            <person name="Sun H."/>
            <person name="Tritt A."/>
            <person name="Yoshinaga Y."/>
            <person name="Zwiers L.-H."/>
            <person name="Turgeon B."/>
            <person name="Goodwin S."/>
            <person name="Spatafora J."/>
            <person name="Crous P."/>
            <person name="Grigoriev I."/>
        </authorList>
    </citation>
    <scope>NUCLEOTIDE SEQUENCE</scope>
    <source>
        <strain evidence="2">CBS 675.92</strain>
    </source>
</reference>
<gene>
    <name evidence="2" type="ORF">CC80DRAFT_574579</name>
</gene>
<keyword evidence="1" id="KW-0732">Signal</keyword>
<sequence length="400" mass="43121">MPTQLAYLIHTLPLITSILALRGPALPSPNDYSQYTSGISIRYASGRFSSAWTPSINGSIFGRPFTFPIDTGSTGLLISASKAPEIGANQGVSGTEFLDSSNHLYIGRRAKLTITLDGERGTKAITRIPALIVDQYWFCPGYNEARDSKGCKSRLRGVKLLDPNNTCYMGVGFGRNSPGSNLPYATPEHNAFLNLRSINGKTLSSRNFRNGYTIGVDGIDIGLTGWNTQGYVWTGLDRGSTEDSRDWAMVNSSFSINGSAPYVGKALVDTGISQMYIQTSPVSPWSPTFSTVGILNPNVKPPLPPQTIQVAPKNTNITIGLPDLGDGNVAGYSFRVGDDKFPSQPLFIQPVGKHSPEPFANTGRKLLWGFNVGFDAVGGRFGLLCRKCNQKGSGYEESAE</sequence>